<comment type="caution">
    <text evidence="2">The sequence shown here is derived from an EMBL/GenBank/DDBJ whole genome shotgun (WGS) entry which is preliminary data.</text>
</comment>
<keyword evidence="3" id="KW-1185">Reference proteome</keyword>
<feature type="coiled-coil region" evidence="1">
    <location>
        <begin position="23"/>
        <end position="109"/>
    </location>
</feature>
<evidence type="ECO:0000313" key="3">
    <source>
        <dbReference type="Proteomes" id="UP001172082"/>
    </source>
</evidence>
<name>A0ABT8KQL9_9BACT</name>
<dbReference type="Proteomes" id="UP001172082">
    <property type="component" value="Unassembled WGS sequence"/>
</dbReference>
<evidence type="ECO:0000313" key="2">
    <source>
        <dbReference type="EMBL" id="MDN5203047.1"/>
    </source>
</evidence>
<dbReference type="RefSeq" id="WP_346753069.1">
    <property type="nucleotide sequence ID" value="NZ_JAUJEA010000006.1"/>
</dbReference>
<sequence length="207" mass="23060">MSNFLLMALIVMVSLAGVGCKSQKKLAKEKEKQEAEAKAARIEKVKQELNALLDDNNSMSLSEKERALQRIKDMNLDDVEVKALIRQVENKLADERAALEKENDRVSADSPDAKIQRLGNYFNAVANASSTSAANNSIQEALSLFTSPDALVLIIISKSGSTKDYDRPTTIQKYLNYLKDQRKNINAIDNVVFDTNGKIKELELIKK</sequence>
<reference evidence="2" key="1">
    <citation type="submission" date="2023-06" db="EMBL/GenBank/DDBJ databases">
        <title>Genomic of Parafulvivirga corallium.</title>
        <authorList>
            <person name="Wang G."/>
        </authorList>
    </citation>
    <scope>NUCLEOTIDE SEQUENCE</scope>
    <source>
        <strain evidence="2">BMA10</strain>
    </source>
</reference>
<protein>
    <submittedName>
        <fullName evidence="2">Uncharacterized protein</fullName>
    </submittedName>
</protein>
<keyword evidence="1" id="KW-0175">Coiled coil</keyword>
<accession>A0ABT8KQL9</accession>
<dbReference type="EMBL" id="JAUJEA010000006">
    <property type="protein sequence ID" value="MDN5203047.1"/>
    <property type="molecule type" value="Genomic_DNA"/>
</dbReference>
<organism evidence="2 3">
    <name type="scientific">Splendidivirga corallicola</name>
    <dbReference type="NCBI Taxonomy" id="3051826"/>
    <lineage>
        <taxon>Bacteria</taxon>
        <taxon>Pseudomonadati</taxon>
        <taxon>Bacteroidota</taxon>
        <taxon>Cytophagia</taxon>
        <taxon>Cytophagales</taxon>
        <taxon>Splendidivirgaceae</taxon>
        <taxon>Splendidivirga</taxon>
    </lineage>
</organism>
<gene>
    <name evidence="2" type="ORF">QQ008_16785</name>
</gene>
<proteinExistence type="predicted"/>
<evidence type="ECO:0000256" key="1">
    <source>
        <dbReference type="SAM" id="Coils"/>
    </source>
</evidence>